<accession>A0ABU6C7F7</accession>
<dbReference type="CDD" id="cd16936">
    <property type="entry name" value="HATPase_RsbW-like"/>
    <property type="match status" value="1"/>
</dbReference>
<gene>
    <name evidence="3" type="ORF">OKJ48_10340</name>
</gene>
<keyword evidence="3" id="KW-0547">Nucleotide-binding</keyword>
<dbReference type="Proteomes" id="UP001352223">
    <property type="component" value="Unassembled WGS sequence"/>
</dbReference>
<organism evidence="3 4">
    <name type="scientific">Streptomyces kunmingensis</name>
    <dbReference type="NCBI Taxonomy" id="68225"/>
    <lineage>
        <taxon>Bacteria</taxon>
        <taxon>Bacillati</taxon>
        <taxon>Actinomycetota</taxon>
        <taxon>Actinomycetes</taxon>
        <taxon>Kitasatosporales</taxon>
        <taxon>Streptomycetaceae</taxon>
        <taxon>Streptomyces</taxon>
    </lineage>
</organism>
<comment type="caution">
    <text evidence="3">The sequence shown here is derived from an EMBL/GenBank/DDBJ whole genome shotgun (WGS) entry which is preliminary data.</text>
</comment>
<evidence type="ECO:0000259" key="2">
    <source>
        <dbReference type="Pfam" id="PF13581"/>
    </source>
</evidence>
<reference evidence="3 4" key="1">
    <citation type="submission" date="2022-10" db="EMBL/GenBank/DDBJ databases">
        <authorList>
            <person name="Xie J."/>
            <person name="Shen N."/>
        </authorList>
    </citation>
    <scope>NUCLEOTIDE SEQUENCE [LARGE SCALE GENOMIC DNA]</scope>
    <source>
        <strain evidence="3 4">DSM 41681</strain>
    </source>
</reference>
<dbReference type="SUPFAM" id="SSF55874">
    <property type="entry name" value="ATPase domain of HSP90 chaperone/DNA topoisomerase II/histidine kinase"/>
    <property type="match status" value="1"/>
</dbReference>
<keyword evidence="4" id="KW-1185">Reference proteome</keyword>
<name>A0ABU6C7F7_9ACTN</name>
<evidence type="ECO:0000313" key="4">
    <source>
        <dbReference type="Proteomes" id="UP001352223"/>
    </source>
</evidence>
<keyword evidence="1" id="KW-0418">Kinase</keyword>
<dbReference type="PANTHER" id="PTHR35526">
    <property type="entry name" value="ANTI-SIGMA-F FACTOR RSBW-RELATED"/>
    <property type="match status" value="1"/>
</dbReference>
<keyword evidence="1" id="KW-0808">Transferase</keyword>
<dbReference type="GO" id="GO:0005524">
    <property type="term" value="F:ATP binding"/>
    <property type="evidence" value="ECO:0007669"/>
    <property type="project" value="UniProtKB-KW"/>
</dbReference>
<evidence type="ECO:0000256" key="1">
    <source>
        <dbReference type="ARBA" id="ARBA00022527"/>
    </source>
</evidence>
<sequence length="139" mass="14685">MAVAGHGDPSAVPLLECLFSLRDLPRLRLLIDEYAHRAGLAEPRRGEFVVAVDAVATNAIEHGGGGGTLILRRVDGRLECQIRDCGPGFTDEVIPAHAPHIGDRTAGHGLWLASLVTDHFTVSAGSIGSIVALAMRLPH</sequence>
<protein>
    <submittedName>
        <fullName evidence="3">ATP-binding protein</fullName>
    </submittedName>
</protein>
<evidence type="ECO:0000313" key="3">
    <source>
        <dbReference type="EMBL" id="MEB3960637.1"/>
    </source>
</evidence>
<dbReference type="PANTHER" id="PTHR35526:SF3">
    <property type="entry name" value="ANTI-SIGMA-F FACTOR RSBW"/>
    <property type="match status" value="1"/>
</dbReference>
<keyword evidence="3" id="KW-0067">ATP-binding</keyword>
<proteinExistence type="predicted"/>
<dbReference type="EMBL" id="JAOZYB010000057">
    <property type="protein sequence ID" value="MEB3960637.1"/>
    <property type="molecule type" value="Genomic_DNA"/>
</dbReference>
<dbReference type="RefSeq" id="WP_411293660.1">
    <property type="nucleotide sequence ID" value="NZ_BAAATS010000016.1"/>
</dbReference>
<dbReference type="InterPro" id="IPR003594">
    <property type="entry name" value="HATPase_dom"/>
</dbReference>
<dbReference type="Gene3D" id="3.30.565.10">
    <property type="entry name" value="Histidine kinase-like ATPase, C-terminal domain"/>
    <property type="match status" value="1"/>
</dbReference>
<dbReference type="InterPro" id="IPR050267">
    <property type="entry name" value="Anti-sigma-factor_SerPK"/>
</dbReference>
<feature type="domain" description="Histidine kinase/HSP90-like ATPase" evidence="2">
    <location>
        <begin position="21"/>
        <end position="133"/>
    </location>
</feature>
<dbReference type="InterPro" id="IPR036890">
    <property type="entry name" value="HATPase_C_sf"/>
</dbReference>
<dbReference type="Pfam" id="PF13581">
    <property type="entry name" value="HATPase_c_2"/>
    <property type="match status" value="1"/>
</dbReference>
<keyword evidence="1" id="KW-0723">Serine/threonine-protein kinase</keyword>